<dbReference type="Proteomes" id="UP000270678">
    <property type="component" value="Chromosome"/>
</dbReference>
<dbReference type="KEGG" id="plut:EI981_13905"/>
<protein>
    <submittedName>
        <fullName evidence="1">Uncharacterized protein</fullName>
    </submittedName>
</protein>
<dbReference type="EMBL" id="CP034346">
    <property type="protein sequence ID" value="AZS15444.1"/>
    <property type="molecule type" value="Genomic_DNA"/>
</dbReference>
<dbReference type="AlphaFoldDB" id="A0A3S9UYP5"/>
<gene>
    <name evidence="1" type="ORF">EI981_13905</name>
</gene>
<evidence type="ECO:0000313" key="2">
    <source>
        <dbReference type="Proteomes" id="UP000270678"/>
    </source>
</evidence>
<reference evidence="2" key="1">
    <citation type="submission" date="2018-12" db="EMBL/GenBank/DDBJ databases">
        <title>Complete genome sequence of Paenibacillus sp. MBLB1234.</title>
        <authorList>
            <person name="Nam Y.-D."/>
            <person name="Kang J."/>
            <person name="Chung W.-H."/>
            <person name="Park Y.S."/>
        </authorList>
    </citation>
    <scope>NUCLEOTIDE SEQUENCE [LARGE SCALE GENOMIC DNA]</scope>
    <source>
        <strain evidence="2">MBLB1234</strain>
    </source>
</reference>
<sequence length="168" mass="19547">MSDQDQFDLLDEIDDAIEKSGPSSTDKEEATMRIRSLISTLFKTVYQCSNCGNFFIDNNHPKLEMFRGVNQVNKNLLVSALGDKWRGFIYAEWKDKIPDWQTSNGTLYNETNSSSLTGQLDGNGKYSDWETLEQDYYQLFNELKNKNVIRYSQLKKNYTVIHSWSLKK</sequence>
<organism evidence="1 2">
    <name type="scientific">Paenibacillus lutimineralis</name>
    <dbReference type="NCBI Taxonomy" id="2707005"/>
    <lineage>
        <taxon>Bacteria</taxon>
        <taxon>Bacillati</taxon>
        <taxon>Bacillota</taxon>
        <taxon>Bacilli</taxon>
        <taxon>Bacillales</taxon>
        <taxon>Paenibacillaceae</taxon>
        <taxon>Paenibacillus</taxon>
    </lineage>
</organism>
<name>A0A3S9UYP5_9BACL</name>
<keyword evidence="2" id="KW-1185">Reference proteome</keyword>
<proteinExistence type="predicted"/>
<dbReference type="RefSeq" id="WP_126999071.1">
    <property type="nucleotide sequence ID" value="NZ_CP034346.1"/>
</dbReference>
<evidence type="ECO:0000313" key="1">
    <source>
        <dbReference type="EMBL" id="AZS15444.1"/>
    </source>
</evidence>
<dbReference type="OrthoDB" id="1821427at2"/>
<accession>A0A3S9UYP5</accession>